<dbReference type="SUPFAM" id="SSF47384">
    <property type="entry name" value="Homodimeric domain of signal transducing histidine kinase"/>
    <property type="match status" value="1"/>
</dbReference>
<dbReference type="EMBL" id="MDYQ01000004">
    <property type="protein sequence ID" value="PRP89233.1"/>
    <property type="molecule type" value="Genomic_DNA"/>
</dbReference>
<evidence type="ECO:0000259" key="5">
    <source>
        <dbReference type="PROSITE" id="PS50110"/>
    </source>
</evidence>
<dbReference type="FunFam" id="3.30.565.10:FF:000010">
    <property type="entry name" value="Sensor histidine kinase RcsC"/>
    <property type="match status" value="1"/>
</dbReference>
<dbReference type="GO" id="GO:0000155">
    <property type="term" value="F:phosphorelay sensor kinase activity"/>
    <property type="evidence" value="ECO:0007669"/>
    <property type="project" value="InterPro"/>
</dbReference>
<dbReference type="SUPFAM" id="SSF55874">
    <property type="entry name" value="ATPase domain of HSP90 chaperone/DNA topoisomerase II/histidine kinase"/>
    <property type="match status" value="1"/>
</dbReference>
<keyword evidence="1 3" id="KW-0597">Phosphoprotein</keyword>
<dbReference type="Pfam" id="PF02518">
    <property type="entry name" value="HATPase_c"/>
    <property type="match status" value="1"/>
</dbReference>
<dbReference type="STRING" id="1890364.A0A2P6NZ52"/>
<evidence type="ECO:0000256" key="3">
    <source>
        <dbReference type="PROSITE-ProRule" id="PRU00169"/>
    </source>
</evidence>
<dbReference type="PANTHER" id="PTHR45339:SF1">
    <property type="entry name" value="HYBRID SIGNAL TRANSDUCTION HISTIDINE KINASE J"/>
    <property type="match status" value="1"/>
</dbReference>
<feature type="modified residue" description="4-aspartylphosphate" evidence="3">
    <location>
        <position position="930"/>
    </location>
</feature>
<protein>
    <submittedName>
        <fullName evidence="6">PAS/PAC sensor hybrid histidine kinase</fullName>
    </submittedName>
</protein>
<keyword evidence="6" id="KW-0418">Kinase</keyword>
<dbReference type="AlphaFoldDB" id="A0A2P6NZ52"/>
<dbReference type="InterPro" id="IPR005467">
    <property type="entry name" value="His_kinase_dom"/>
</dbReference>
<dbReference type="PROSITE" id="PS50110">
    <property type="entry name" value="RESPONSE_REGULATORY"/>
    <property type="match status" value="1"/>
</dbReference>
<dbReference type="SUPFAM" id="SSF52172">
    <property type="entry name" value="CheY-like"/>
    <property type="match status" value="1"/>
</dbReference>
<feature type="domain" description="Histidine kinase" evidence="4">
    <location>
        <begin position="512"/>
        <end position="733"/>
    </location>
</feature>
<dbReference type="CDD" id="cd16922">
    <property type="entry name" value="HATPase_EvgS-ArcB-TorS-like"/>
    <property type="match status" value="1"/>
</dbReference>
<dbReference type="InterPro" id="IPR011006">
    <property type="entry name" value="CheY-like_superfamily"/>
</dbReference>
<dbReference type="InterPro" id="IPR003661">
    <property type="entry name" value="HisK_dim/P_dom"/>
</dbReference>
<evidence type="ECO:0000313" key="6">
    <source>
        <dbReference type="EMBL" id="PRP89233.1"/>
    </source>
</evidence>
<dbReference type="InterPro" id="IPR036890">
    <property type="entry name" value="HATPase_C_sf"/>
</dbReference>
<evidence type="ECO:0000313" key="7">
    <source>
        <dbReference type="Proteomes" id="UP000241769"/>
    </source>
</evidence>
<dbReference type="Proteomes" id="UP000241769">
    <property type="component" value="Unassembled WGS sequence"/>
</dbReference>
<dbReference type="Gene3D" id="3.30.565.10">
    <property type="entry name" value="Histidine kinase-like ATPase, C-terminal domain"/>
    <property type="match status" value="1"/>
</dbReference>
<dbReference type="PANTHER" id="PTHR45339">
    <property type="entry name" value="HYBRID SIGNAL TRANSDUCTION HISTIDINE KINASE J"/>
    <property type="match status" value="1"/>
</dbReference>
<dbReference type="CDD" id="cd00082">
    <property type="entry name" value="HisKA"/>
    <property type="match status" value="1"/>
</dbReference>
<keyword evidence="2" id="KW-0902">Two-component regulatory system</keyword>
<dbReference type="InterPro" id="IPR004358">
    <property type="entry name" value="Sig_transdc_His_kin-like_C"/>
</dbReference>
<dbReference type="SMART" id="SM00448">
    <property type="entry name" value="REC"/>
    <property type="match status" value="1"/>
</dbReference>
<evidence type="ECO:0000256" key="1">
    <source>
        <dbReference type="ARBA" id="ARBA00022553"/>
    </source>
</evidence>
<sequence length="1004" mass="114580">MTKLTLALRGGNLNNGRHVLSITALSSLMLSSFEEETPPAKIRKIEHEEHVWAEDNLFRAVLNASKTPTAIFSRDSDGSSLTICFTNQSFITQTQWRDKIDDKTRQRPTVGLPKDKRFIRPTDAEGRLHEQWWVSAFTVLDNATSRRQRFYSVLKDSHLLIEAEFEPLQMGGRTFCIVTCTLYPHQFPIRPETEPLPIDVQEFHRDSVIATGDFRQTLEINGKASDVRVLHVTESISKYYHNTTPEVMQKKWMVREFGLSKEKVEWYTDNFLSIAKIGERRQLNSCIYFPRTGSYKDTIGVAICLGAFDNVNQIMLTPEEIPHCNDVSYIFQYALEKGTESTMESKAAYNTDYAAFFNIAPTPMGVVEILDNNATLHFHLANRALSQTFYQLEPDAIVGKISRELHREIPSEEYQTWVNSMRAHWNEEENISHFEHKPQGNVITYQCIAKKMERDIWAFVQIDITSIKDAQNMLEGQVKERTEQLSRALEIKSRFLATMSHGDEISPRFTVSLYVEIRTPIAGIVGSLSQLEDQDMSEEKKEMIRISLVCGKQLLMITNDVLDISKMETGNLVLENQVFRVQDVVEDCIDQVHYQAQEKKLRLICNINTPFNLRVSADECRLRQVITNLLSNAVKFTAEGEIELSVGMMEEKSEGIRLEFSVRDTGPGLAEEFKAQIFRPFCQGDTSITRRYGGTGLGLSICHRICHLMGGDIKYRRNEDGGAWFHFHVLVAPVHTRLENSSDLLLPGIAFKALTEMNALKLTMKQKAMKRLVVVDENESQRINLTNFLREMGFDCTNFPSFSCIPIEEHRTQPVDMYMSSGSANETSISGTCETPVFCMTQVKRDIIVLQLDKTFLAGKHQKAGEKMKQKKIGGDLAGLRVLLAEDNEMNQRIFRRMLTNMKTELTVVDNGKKAVDHVNEHHYDIILLDCMMPVMGGVEAMRHIRELVKNRKERPIVLALTADILPENRKNCLEAGMDDVLYKPITQKQLQDALVSYVQKQPA</sequence>
<dbReference type="Pfam" id="PF00512">
    <property type="entry name" value="HisKA"/>
    <property type="match status" value="1"/>
</dbReference>
<comment type="caution">
    <text evidence="6">The sequence shown here is derived from an EMBL/GenBank/DDBJ whole genome shotgun (WGS) entry which is preliminary data.</text>
</comment>
<organism evidence="6 7">
    <name type="scientific">Planoprotostelium fungivorum</name>
    <dbReference type="NCBI Taxonomy" id="1890364"/>
    <lineage>
        <taxon>Eukaryota</taxon>
        <taxon>Amoebozoa</taxon>
        <taxon>Evosea</taxon>
        <taxon>Variosea</taxon>
        <taxon>Cavosteliida</taxon>
        <taxon>Cavosteliaceae</taxon>
        <taxon>Planoprotostelium</taxon>
    </lineage>
</organism>
<dbReference type="InterPro" id="IPR003594">
    <property type="entry name" value="HATPase_dom"/>
</dbReference>
<dbReference type="OrthoDB" id="60033at2759"/>
<dbReference type="SMART" id="SM00388">
    <property type="entry name" value="HisKA"/>
    <property type="match status" value="1"/>
</dbReference>
<dbReference type="CDD" id="cd17546">
    <property type="entry name" value="REC_hyHK_CKI1_RcsC-like"/>
    <property type="match status" value="1"/>
</dbReference>
<dbReference type="InterPro" id="IPR036097">
    <property type="entry name" value="HisK_dim/P_sf"/>
</dbReference>
<evidence type="ECO:0000259" key="4">
    <source>
        <dbReference type="PROSITE" id="PS50109"/>
    </source>
</evidence>
<name>A0A2P6NZ52_9EUKA</name>
<proteinExistence type="predicted"/>
<gene>
    <name evidence="6" type="ORF">PROFUN_02107</name>
</gene>
<dbReference type="Gene3D" id="1.10.287.130">
    <property type="match status" value="1"/>
</dbReference>
<feature type="domain" description="Response regulatory" evidence="5">
    <location>
        <begin position="881"/>
        <end position="999"/>
    </location>
</feature>
<keyword evidence="6" id="KW-0808">Transferase</keyword>
<reference evidence="6 7" key="1">
    <citation type="journal article" date="2018" name="Genome Biol. Evol.">
        <title>Multiple Roots of Fruiting Body Formation in Amoebozoa.</title>
        <authorList>
            <person name="Hillmann F."/>
            <person name="Forbes G."/>
            <person name="Novohradska S."/>
            <person name="Ferling I."/>
            <person name="Riege K."/>
            <person name="Groth M."/>
            <person name="Westermann M."/>
            <person name="Marz M."/>
            <person name="Spaller T."/>
            <person name="Winckler T."/>
            <person name="Schaap P."/>
            <person name="Glockner G."/>
        </authorList>
    </citation>
    <scope>NUCLEOTIDE SEQUENCE [LARGE SCALE GENOMIC DNA]</scope>
    <source>
        <strain evidence="6 7">Jena</strain>
    </source>
</reference>
<dbReference type="PROSITE" id="PS50109">
    <property type="entry name" value="HIS_KIN"/>
    <property type="match status" value="1"/>
</dbReference>
<keyword evidence="7" id="KW-1185">Reference proteome</keyword>
<evidence type="ECO:0000256" key="2">
    <source>
        <dbReference type="ARBA" id="ARBA00023012"/>
    </source>
</evidence>
<dbReference type="SMART" id="SM00387">
    <property type="entry name" value="HATPase_c"/>
    <property type="match status" value="1"/>
</dbReference>
<dbReference type="Pfam" id="PF00072">
    <property type="entry name" value="Response_reg"/>
    <property type="match status" value="1"/>
</dbReference>
<dbReference type="PRINTS" id="PR00344">
    <property type="entry name" value="BCTRLSENSOR"/>
</dbReference>
<dbReference type="InterPro" id="IPR001789">
    <property type="entry name" value="Sig_transdc_resp-reg_receiver"/>
</dbReference>
<dbReference type="Gene3D" id="3.40.50.2300">
    <property type="match status" value="1"/>
</dbReference>
<dbReference type="InParanoid" id="A0A2P6NZ52"/>
<accession>A0A2P6NZ52</accession>